<protein>
    <submittedName>
        <fullName evidence="2">Chemosensory protein 5</fullName>
    </submittedName>
</protein>
<dbReference type="SUPFAM" id="SSF100910">
    <property type="entry name" value="Chemosensory protein Csp2"/>
    <property type="match status" value="1"/>
</dbReference>
<dbReference type="SMR" id="A0A2Z4HQ04"/>
<name>A0A2Z4HQ04_RIPPE</name>
<evidence type="ECO:0000256" key="1">
    <source>
        <dbReference type="SAM" id="SignalP"/>
    </source>
</evidence>
<dbReference type="PANTHER" id="PTHR11257">
    <property type="entry name" value="CHEMOSENSORY PROTEIN-RELATED"/>
    <property type="match status" value="1"/>
</dbReference>
<dbReference type="Pfam" id="PF03392">
    <property type="entry name" value="OS-D"/>
    <property type="match status" value="1"/>
</dbReference>
<dbReference type="EMBL" id="MF614840">
    <property type="protein sequence ID" value="AWW17229.1"/>
    <property type="molecule type" value="mRNA"/>
</dbReference>
<keyword evidence="1" id="KW-0732">Signal</keyword>
<dbReference type="InterPro" id="IPR036682">
    <property type="entry name" value="OS_D_A10/PebIII_sf"/>
</dbReference>
<reference evidence="2" key="2">
    <citation type="submission" date="2017-08" db="EMBL/GenBank/DDBJ databases">
        <authorList>
            <person name="de Groot N.N."/>
        </authorList>
    </citation>
    <scope>NUCLEOTIDE SEQUENCE</scope>
    <source>
        <tissue evidence="2">Antenna</tissue>
    </source>
</reference>
<reference evidence="2" key="1">
    <citation type="journal article" date="2015" name="Sci. Rep.">
        <title>Chemosensillum immunolocalization and ligand specificity of chemosensory proteins in the alfalfa plant bug Adelphocoris lineolatus (Goeze).</title>
        <authorList>
            <person name="Sun L."/>
            <person name="Zhou J.J."/>
            <person name="Gu S.H."/>
            <person name="Xiao H.J."/>
            <person name="Guo Y.Y."/>
            <person name="Liu Z.W."/>
            <person name="Zhang Y.J."/>
        </authorList>
    </citation>
    <scope>NUCLEOTIDE SEQUENCE</scope>
    <source>
        <tissue evidence="2">Antenna</tissue>
    </source>
</reference>
<sequence length="133" mass="15051">MLSALLGALLLASAAVSAPAEMSQDEKEVYERIFNDADVDIIVNNDRILDMYLRCFFNEGPCTTLGKEIKGKISEVFSDVCGRCTLHQKRVWRHAMDIFIPKRPKDWERILSIYDPDGSYWPGIKAFLEGPAP</sequence>
<organism evidence="2">
    <name type="scientific">Riptortus pedestris</name>
    <name type="common">Bean bug</name>
    <dbReference type="NCBI Taxonomy" id="329032"/>
    <lineage>
        <taxon>Eukaryota</taxon>
        <taxon>Metazoa</taxon>
        <taxon>Ecdysozoa</taxon>
        <taxon>Arthropoda</taxon>
        <taxon>Hexapoda</taxon>
        <taxon>Insecta</taxon>
        <taxon>Pterygota</taxon>
        <taxon>Neoptera</taxon>
        <taxon>Paraneoptera</taxon>
        <taxon>Hemiptera</taxon>
        <taxon>Heteroptera</taxon>
        <taxon>Panheteroptera</taxon>
        <taxon>Pentatomomorpha</taxon>
        <taxon>Coreoidea</taxon>
        <taxon>Alydidae</taxon>
        <taxon>Riptortus</taxon>
    </lineage>
</organism>
<evidence type="ECO:0000313" key="2">
    <source>
        <dbReference type="EMBL" id="AWW17229.1"/>
    </source>
</evidence>
<feature type="chain" id="PRO_5016259346" evidence="1">
    <location>
        <begin position="21"/>
        <end position="133"/>
    </location>
</feature>
<dbReference type="InterPro" id="IPR005055">
    <property type="entry name" value="A10/PebIII"/>
</dbReference>
<proteinExistence type="evidence at transcript level"/>
<gene>
    <name evidence="2" type="primary">CSP5</name>
</gene>
<dbReference type="PANTHER" id="PTHR11257:SF13">
    <property type="entry name" value="GEO07322P1"/>
    <property type="match status" value="1"/>
</dbReference>
<feature type="signal peptide" evidence="1">
    <location>
        <begin position="1"/>
        <end position="20"/>
    </location>
</feature>
<dbReference type="AlphaFoldDB" id="A0A2Z4HQ04"/>
<accession>A0A2Z4HQ04</accession>
<dbReference type="Gene3D" id="1.10.2080.10">
    <property type="entry name" value="Insect odorant-binding protein A10/Ejaculatory bulb-specific protein 3"/>
    <property type="match status" value="1"/>
</dbReference>